<keyword evidence="4" id="KW-1185">Reference proteome</keyword>
<feature type="domain" description="JmjC" evidence="2">
    <location>
        <begin position="105"/>
        <end position="442"/>
    </location>
</feature>
<dbReference type="PROSITE" id="PS51184">
    <property type="entry name" value="JMJC"/>
    <property type="match status" value="1"/>
</dbReference>
<proteinExistence type="predicted"/>
<dbReference type="InterPro" id="IPR041667">
    <property type="entry name" value="Cupin_8"/>
</dbReference>
<dbReference type="Pfam" id="PF13621">
    <property type="entry name" value="Cupin_8"/>
    <property type="match status" value="1"/>
</dbReference>
<feature type="region of interest" description="Disordered" evidence="1">
    <location>
        <begin position="302"/>
        <end position="346"/>
    </location>
</feature>
<dbReference type="SMART" id="SM00558">
    <property type="entry name" value="JmjC"/>
    <property type="match status" value="1"/>
</dbReference>
<dbReference type="SUPFAM" id="SSF51197">
    <property type="entry name" value="Clavaminate synthase-like"/>
    <property type="match status" value="1"/>
</dbReference>
<dbReference type="STRING" id="745531.A0A0C3NFI3"/>
<dbReference type="Gene3D" id="2.60.120.10">
    <property type="entry name" value="Jelly Rolls"/>
    <property type="match status" value="1"/>
</dbReference>
<feature type="compositionally biased region" description="Acidic residues" evidence="1">
    <location>
        <begin position="306"/>
        <end position="323"/>
    </location>
</feature>
<reference evidence="3 4" key="1">
    <citation type="journal article" date="2014" name="PLoS Genet.">
        <title>Analysis of the Phlebiopsis gigantea genome, transcriptome and secretome provides insight into its pioneer colonization strategies of wood.</title>
        <authorList>
            <person name="Hori C."/>
            <person name="Ishida T."/>
            <person name="Igarashi K."/>
            <person name="Samejima M."/>
            <person name="Suzuki H."/>
            <person name="Master E."/>
            <person name="Ferreira P."/>
            <person name="Ruiz-Duenas F.J."/>
            <person name="Held B."/>
            <person name="Canessa P."/>
            <person name="Larrondo L.F."/>
            <person name="Schmoll M."/>
            <person name="Druzhinina I.S."/>
            <person name="Kubicek C.P."/>
            <person name="Gaskell J.A."/>
            <person name="Kersten P."/>
            <person name="St John F."/>
            <person name="Glasner J."/>
            <person name="Sabat G."/>
            <person name="Splinter BonDurant S."/>
            <person name="Syed K."/>
            <person name="Yadav J."/>
            <person name="Mgbeahuruike A.C."/>
            <person name="Kovalchuk A."/>
            <person name="Asiegbu F.O."/>
            <person name="Lackner G."/>
            <person name="Hoffmeister D."/>
            <person name="Rencoret J."/>
            <person name="Gutierrez A."/>
            <person name="Sun H."/>
            <person name="Lindquist E."/>
            <person name="Barry K."/>
            <person name="Riley R."/>
            <person name="Grigoriev I.V."/>
            <person name="Henrissat B."/>
            <person name="Kues U."/>
            <person name="Berka R.M."/>
            <person name="Martinez A.T."/>
            <person name="Covert S.F."/>
            <person name="Blanchette R.A."/>
            <person name="Cullen D."/>
        </authorList>
    </citation>
    <scope>NUCLEOTIDE SEQUENCE [LARGE SCALE GENOMIC DNA]</scope>
    <source>
        <strain evidence="3 4">11061_1 CR5-6</strain>
    </source>
</reference>
<name>A0A0C3NFI3_PHLG1</name>
<dbReference type="InterPro" id="IPR003347">
    <property type="entry name" value="JmjC_dom"/>
</dbReference>
<protein>
    <recommendedName>
        <fullName evidence="2">JmjC domain-containing protein</fullName>
    </recommendedName>
</protein>
<dbReference type="OrthoDB" id="415358at2759"/>
<organism evidence="3 4">
    <name type="scientific">Phlebiopsis gigantea (strain 11061_1 CR5-6)</name>
    <name type="common">White-rot fungus</name>
    <name type="synonym">Peniophora gigantea</name>
    <dbReference type="NCBI Taxonomy" id="745531"/>
    <lineage>
        <taxon>Eukaryota</taxon>
        <taxon>Fungi</taxon>
        <taxon>Dikarya</taxon>
        <taxon>Basidiomycota</taxon>
        <taxon>Agaricomycotina</taxon>
        <taxon>Agaricomycetes</taxon>
        <taxon>Polyporales</taxon>
        <taxon>Phanerochaetaceae</taxon>
        <taxon>Phlebiopsis</taxon>
    </lineage>
</organism>
<evidence type="ECO:0000313" key="3">
    <source>
        <dbReference type="EMBL" id="KIP03464.1"/>
    </source>
</evidence>
<dbReference type="EMBL" id="KN840614">
    <property type="protein sequence ID" value="KIP03464.1"/>
    <property type="molecule type" value="Genomic_DNA"/>
</dbReference>
<evidence type="ECO:0000256" key="1">
    <source>
        <dbReference type="SAM" id="MobiDB-lite"/>
    </source>
</evidence>
<gene>
    <name evidence="3" type="ORF">PHLGIDRAFT_130120</name>
</gene>
<sequence length="483" mass="54111">MEKYSQLDTALPTVSAEEFYSQYIAQRRPVIVKGLLDDEAFKGRSWTDLDALSSKAGDRDVLVEPMHPTTQQFGTDVERVAVKFRDFLQSLRKDKGPYHYLTTQYAEHDPDALTVLPPPADALEPDFPRVPRLMGNLCLQQVNLWIGRSKDGSTSGLHHDFHDNLYCLLKGRKRFVLFPPSEIQHLYSYGKLDVLHDNGLISYTDAPVRSDGLPVRVALKTKVKALEEKLDAAPKGKGKARVDTKERQALIEAYEQALDELAQYTLDGADGIDADDEVDDFDALMAGLGEDDGAWADEGALREGGVEEEDSESSEEEETEEYPEWNGINADSENEDQSTGDEPPSFSRIPTALVHNHLGLSTTAVSSADKSLDAFPKYKEAIKPFVVELSAGEMLYLPASWWHEVTSTSTGTGDDAVHMAFNYWFYPPNRLDNFDQPYEDSLVWEYIRATNAPKQRATDTTSNKRKKSEGEGSLKHKKSKKQH</sequence>
<accession>A0A0C3NFI3</accession>
<dbReference type="Proteomes" id="UP000053257">
    <property type="component" value="Unassembled WGS sequence"/>
</dbReference>
<feature type="region of interest" description="Disordered" evidence="1">
    <location>
        <begin position="453"/>
        <end position="483"/>
    </location>
</feature>
<dbReference type="Gene3D" id="2.60.120.650">
    <property type="entry name" value="Cupin"/>
    <property type="match status" value="1"/>
</dbReference>
<dbReference type="AlphaFoldDB" id="A0A0C3NFI3"/>
<dbReference type="PANTHER" id="PTHR12461">
    <property type="entry name" value="HYPOXIA-INDUCIBLE FACTOR 1 ALPHA INHIBITOR-RELATED"/>
    <property type="match status" value="1"/>
</dbReference>
<dbReference type="HOGENOM" id="CLU_017405_0_0_1"/>
<evidence type="ECO:0000259" key="2">
    <source>
        <dbReference type="PROSITE" id="PS51184"/>
    </source>
</evidence>
<dbReference type="InterPro" id="IPR014710">
    <property type="entry name" value="RmlC-like_jellyroll"/>
</dbReference>
<dbReference type="PANTHER" id="PTHR12461:SF100">
    <property type="entry name" value="JMJC DOMAIN-CONTAINING PROTEIN 4"/>
    <property type="match status" value="1"/>
</dbReference>
<evidence type="ECO:0000313" key="4">
    <source>
        <dbReference type="Proteomes" id="UP000053257"/>
    </source>
</evidence>